<feature type="region of interest" description="Disordered" evidence="1">
    <location>
        <begin position="205"/>
        <end position="274"/>
    </location>
</feature>
<name>A0A0U5G7E9_ASPCI</name>
<accession>A0A0U5G7E9</accession>
<feature type="region of interest" description="Disordered" evidence="1">
    <location>
        <begin position="1"/>
        <end position="97"/>
    </location>
</feature>
<reference evidence="3" key="1">
    <citation type="journal article" date="2016" name="Genome Announc.">
        <title>Draft genome sequences of fungus Aspergillus calidoustus.</title>
        <authorList>
            <person name="Horn F."/>
            <person name="Linde J."/>
            <person name="Mattern D.J."/>
            <person name="Walther G."/>
            <person name="Guthke R."/>
            <person name="Scherlach K."/>
            <person name="Martin K."/>
            <person name="Brakhage A.A."/>
            <person name="Petzke L."/>
            <person name="Valiante V."/>
        </authorList>
    </citation>
    <scope>NUCLEOTIDE SEQUENCE [LARGE SCALE GENOMIC DNA]</scope>
    <source>
        <strain evidence="3">SF006504</strain>
    </source>
</reference>
<evidence type="ECO:0000313" key="2">
    <source>
        <dbReference type="EMBL" id="CEL07638.1"/>
    </source>
</evidence>
<protein>
    <submittedName>
        <fullName evidence="2">Uncharacterized protein</fullName>
    </submittedName>
</protein>
<organism evidence="2 3">
    <name type="scientific">Aspergillus calidoustus</name>
    <dbReference type="NCBI Taxonomy" id="454130"/>
    <lineage>
        <taxon>Eukaryota</taxon>
        <taxon>Fungi</taxon>
        <taxon>Dikarya</taxon>
        <taxon>Ascomycota</taxon>
        <taxon>Pezizomycotina</taxon>
        <taxon>Eurotiomycetes</taxon>
        <taxon>Eurotiomycetidae</taxon>
        <taxon>Eurotiales</taxon>
        <taxon>Aspergillaceae</taxon>
        <taxon>Aspergillus</taxon>
        <taxon>Aspergillus subgen. Nidulantes</taxon>
    </lineage>
</organism>
<feature type="region of interest" description="Disordered" evidence="1">
    <location>
        <begin position="561"/>
        <end position="585"/>
    </location>
</feature>
<feature type="region of interest" description="Disordered" evidence="1">
    <location>
        <begin position="590"/>
        <end position="609"/>
    </location>
</feature>
<gene>
    <name evidence="2" type="ORF">ASPCAL10795</name>
</gene>
<feature type="compositionally biased region" description="Pro residues" evidence="1">
    <location>
        <begin position="72"/>
        <end position="81"/>
    </location>
</feature>
<dbReference type="OrthoDB" id="5426563at2759"/>
<proteinExistence type="predicted"/>
<dbReference type="AlphaFoldDB" id="A0A0U5G7E9"/>
<sequence>MNWTGGRLRRHSGPNDKARKQVFRRPTAGSKGPHQITLLNGLAKAQDSEKRGGREGVGESSNAASQMTRNPPSQPPPPPATNTPNTRTHEPTTRIGQIKRQLLETTDWGVIGVARPVQVSFTPQEELERFGKRRRLTVKDHERLNTSTVAMGMARPSPRSTEIRMGGGLGENLEIRMDGRRIGQGNGRASSPNMLSSQYANRFGQRDQGLNGRNLHVEEGTSPDMVPSGHGQNVTQLDEGLPDRASSIDEGAAPDVIPPQNSHRFGQRDTVVDDGIPSVRDKDFDVVYSQHFGQLNERLPRRASSVEDDASPNVIFPQDDHQFGQRDAVANGRIPSIHVDSLNTVSSQHDRRFDQKNPFAIGRVPSVDEGNAPNIACFGQRGAGCSGRLSSIDEGFSSNMVSSQSMLLDYEGSIGSNNRASAQDSFASMNSAGRSFSVSRLSDAPQLCYVPDVPGMPEAFDTRGIISHLEDTSGSMKWASEEPIEQIRSQASSSIIPLPTSPVRRRFTIDDQADAERERRLMHRPAVAEPSRAQGYGQRLEAPFLYSPSRPADAFTRLNDAMEPPSRKPDYPQFSWLPDPGRSMHRTESKRLNARSPMASIREDPSSTHFSRLSRDVAPMTIFGQPVSFQDPGVRADNHAMRQSGLCQMKFDHGDAHRFSSDGALTSPPGFWSRRV</sequence>
<keyword evidence="3" id="KW-1185">Reference proteome</keyword>
<dbReference type="Proteomes" id="UP000054771">
    <property type="component" value="Unassembled WGS sequence"/>
</dbReference>
<feature type="compositionally biased region" description="Basic and acidic residues" evidence="1">
    <location>
        <begin position="46"/>
        <end position="57"/>
    </location>
</feature>
<dbReference type="EMBL" id="CDMC01000009">
    <property type="protein sequence ID" value="CEL07638.1"/>
    <property type="molecule type" value="Genomic_DNA"/>
</dbReference>
<evidence type="ECO:0000256" key="1">
    <source>
        <dbReference type="SAM" id="MobiDB-lite"/>
    </source>
</evidence>
<evidence type="ECO:0000313" key="3">
    <source>
        <dbReference type="Proteomes" id="UP000054771"/>
    </source>
</evidence>